<comment type="caution">
    <text evidence="1">The sequence shown here is derived from an EMBL/GenBank/DDBJ whole genome shotgun (WGS) entry which is preliminary data.</text>
</comment>
<dbReference type="RefSeq" id="WP_263746868.1">
    <property type="nucleotide sequence ID" value="NZ_JAOWRF010000251.1"/>
</dbReference>
<evidence type="ECO:0000313" key="2">
    <source>
        <dbReference type="Proteomes" id="UP001526143"/>
    </source>
</evidence>
<organism evidence="1 2">
    <name type="scientific">Plectonema radiosum NIES-515</name>
    <dbReference type="NCBI Taxonomy" id="2986073"/>
    <lineage>
        <taxon>Bacteria</taxon>
        <taxon>Bacillati</taxon>
        <taxon>Cyanobacteriota</taxon>
        <taxon>Cyanophyceae</taxon>
        <taxon>Oscillatoriophycideae</taxon>
        <taxon>Oscillatoriales</taxon>
        <taxon>Microcoleaceae</taxon>
        <taxon>Plectonema</taxon>
    </lineage>
</organism>
<sequence length="50" mass="5580">MQGSQWSLVPVVGVALNIGHLDKSAAKEAIAFSKFRRFQILPLPQKCHNF</sequence>
<evidence type="ECO:0000313" key="1">
    <source>
        <dbReference type="EMBL" id="MCV3215266.1"/>
    </source>
</evidence>
<keyword evidence="2" id="KW-1185">Reference proteome</keyword>
<proteinExistence type="predicted"/>
<accession>A0ABT3B1L2</accession>
<dbReference type="Proteomes" id="UP001526143">
    <property type="component" value="Unassembled WGS sequence"/>
</dbReference>
<dbReference type="EMBL" id="JAOWRF010000251">
    <property type="protein sequence ID" value="MCV3215266.1"/>
    <property type="molecule type" value="Genomic_DNA"/>
</dbReference>
<name>A0ABT3B1L2_9CYAN</name>
<reference evidence="1 2" key="1">
    <citation type="submission" date="2022-10" db="EMBL/GenBank/DDBJ databases">
        <title>Identification of biosynthetic pathway for the production of the potent trypsin inhibitor radiosumin.</title>
        <authorList>
            <person name="Fewer D.P."/>
            <person name="Delbaje E."/>
            <person name="Ouyang X."/>
            <person name="Agostino P.D."/>
            <person name="Wahlsten M."/>
            <person name="Jokela J."/>
            <person name="Permi P."/>
            <person name="Haapaniemi E."/>
            <person name="Koistinen H."/>
        </authorList>
    </citation>
    <scope>NUCLEOTIDE SEQUENCE [LARGE SCALE GENOMIC DNA]</scope>
    <source>
        <strain evidence="1 2">NIES-515</strain>
    </source>
</reference>
<gene>
    <name evidence="1" type="ORF">OGM63_17405</name>
</gene>
<protein>
    <submittedName>
        <fullName evidence="1">Uncharacterized protein</fullName>
    </submittedName>
</protein>